<dbReference type="Proteomes" id="UP000691718">
    <property type="component" value="Unassembled WGS sequence"/>
</dbReference>
<feature type="domain" description="DDE-1" evidence="1">
    <location>
        <begin position="11"/>
        <end position="110"/>
    </location>
</feature>
<dbReference type="PANTHER" id="PTHR19303">
    <property type="entry name" value="TRANSPOSON"/>
    <property type="match status" value="1"/>
</dbReference>
<dbReference type="Pfam" id="PF03184">
    <property type="entry name" value="DDE_1"/>
    <property type="match status" value="1"/>
</dbReference>
<proteinExistence type="predicted"/>
<dbReference type="OrthoDB" id="6913317at2759"/>
<gene>
    <name evidence="2" type="ORF">PAPOLLO_LOCUS10367</name>
</gene>
<organism evidence="2 3">
    <name type="scientific">Parnassius apollo</name>
    <name type="common">Apollo butterfly</name>
    <name type="synonym">Papilio apollo</name>
    <dbReference type="NCBI Taxonomy" id="110799"/>
    <lineage>
        <taxon>Eukaryota</taxon>
        <taxon>Metazoa</taxon>
        <taxon>Ecdysozoa</taxon>
        <taxon>Arthropoda</taxon>
        <taxon>Hexapoda</taxon>
        <taxon>Insecta</taxon>
        <taxon>Pterygota</taxon>
        <taxon>Neoptera</taxon>
        <taxon>Endopterygota</taxon>
        <taxon>Lepidoptera</taxon>
        <taxon>Glossata</taxon>
        <taxon>Ditrysia</taxon>
        <taxon>Papilionoidea</taxon>
        <taxon>Papilionidae</taxon>
        <taxon>Parnassiinae</taxon>
        <taxon>Parnassini</taxon>
        <taxon>Parnassius</taxon>
        <taxon>Parnassius</taxon>
    </lineage>
</organism>
<dbReference type="InterPro" id="IPR004875">
    <property type="entry name" value="DDE_SF_endonuclease_dom"/>
</dbReference>
<accession>A0A8S3WU66</accession>
<dbReference type="GO" id="GO:0003677">
    <property type="term" value="F:DNA binding"/>
    <property type="evidence" value="ECO:0007669"/>
    <property type="project" value="TreeGrafter"/>
</dbReference>
<dbReference type="GO" id="GO:0005634">
    <property type="term" value="C:nucleus"/>
    <property type="evidence" value="ECO:0007669"/>
    <property type="project" value="TreeGrafter"/>
</dbReference>
<evidence type="ECO:0000313" key="2">
    <source>
        <dbReference type="EMBL" id="CAG4982090.1"/>
    </source>
</evidence>
<dbReference type="PANTHER" id="PTHR19303:SF16">
    <property type="entry name" value="JERKY PROTEIN HOMOLOG-LIKE"/>
    <property type="match status" value="1"/>
</dbReference>
<evidence type="ECO:0000259" key="1">
    <source>
        <dbReference type="Pfam" id="PF03184"/>
    </source>
</evidence>
<keyword evidence="3" id="KW-1185">Reference proteome</keyword>
<dbReference type="InterPro" id="IPR050863">
    <property type="entry name" value="CenT-Element_Derived"/>
</dbReference>
<reference evidence="2" key="1">
    <citation type="submission" date="2021-04" db="EMBL/GenBank/DDBJ databases">
        <authorList>
            <person name="Tunstrom K."/>
        </authorList>
    </citation>
    <scope>NUCLEOTIDE SEQUENCE</scope>
</reference>
<dbReference type="EMBL" id="CAJQZP010000741">
    <property type="protein sequence ID" value="CAG4982090.1"/>
    <property type="molecule type" value="Genomic_DNA"/>
</dbReference>
<comment type="caution">
    <text evidence="2">The sequence shown here is derived from an EMBL/GenBank/DDBJ whole genome shotgun (WGS) entry which is preliminary data.</text>
</comment>
<evidence type="ECO:0000313" key="3">
    <source>
        <dbReference type="Proteomes" id="UP000691718"/>
    </source>
</evidence>
<sequence length="188" mass="22274">MTKRNWQTRKLLDNAPTHPSAELLERENGKFKVKFLPPNVTSLLQPMDQSIIDTLKLLYRKQLLRRLLSVDEDNVEVVLSFFKEMNLKECCYMVVEAWDLIEKKTLNKAWDRVLNRENENLITNTDDSILEDINELMLMIQICQDCDEDDMKEWITCDSNDQGFQIMSDDEIVKKILQINEQQEMQED</sequence>
<protein>
    <submittedName>
        <fullName evidence="2">(apollo) hypothetical protein</fullName>
    </submittedName>
</protein>
<dbReference type="AlphaFoldDB" id="A0A8S3WU66"/>
<name>A0A8S3WU66_PARAO</name>